<protein>
    <submittedName>
        <fullName evidence="1">Uncharacterized protein</fullName>
    </submittedName>
</protein>
<dbReference type="Proteomes" id="UP000054549">
    <property type="component" value="Unassembled WGS sequence"/>
</dbReference>
<evidence type="ECO:0000313" key="2">
    <source>
        <dbReference type="Proteomes" id="UP000054549"/>
    </source>
</evidence>
<name>A0A0C2RYU4_AMAMK</name>
<dbReference type="InParanoid" id="A0A0C2RYU4"/>
<dbReference type="EMBL" id="KN818507">
    <property type="protein sequence ID" value="KIL55510.1"/>
    <property type="molecule type" value="Genomic_DNA"/>
</dbReference>
<gene>
    <name evidence="1" type="ORF">M378DRAFT_591299</name>
</gene>
<reference evidence="1 2" key="1">
    <citation type="submission" date="2014-04" db="EMBL/GenBank/DDBJ databases">
        <title>Evolutionary Origins and Diversification of the Mycorrhizal Mutualists.</title>
        <authorList>
            <consortium name="DOE Joint Genome Institute"/>
            <consortium name="Mycorrhizal Genomics Consortium"/>
            <person name="Kohler A."/>
            <person name="Kuo A."/>
            <person name="Nagy L.G."/>
            <person name="Floudas D."/>
            <person name="Copeland A."/>
            <person name="Barry K.W."/>
            <person name="Cichocki N."/>
            <person name="Veneault-Fourrey C."/>
            <person name="LaButti K."/>
            <person name="Lindquist E.A."/>
            <person name="Lipzen A."/>
            <person name="Lundell T."/>
            <person name="Morin E."/>
            <person name="Murat C."/>
            <person name="Riley R."/>
            <person name="Ohm R."/>
            <person name="Sun H."/>
            <person name="Tunlid A."/>
            <person name="Henrissat B."/>
            <person name="Grigoriev I.V."/>
            <person name="Hibbett D.S."/>
            <person name="Martin F."/>
        </authorList>
    </citation>
    <scope>NUCLEOTIDE SEQUENCE [LARGE SCALE GENOMIC DNA]</scope>
    <source>
        <strain evidence="1 2">Koide BX008</strain>
    </source>
</reference>
<organism evidence="1 2">
    <name type="scientific">Amanita muscaria (strain Koide BX008)</name>
    <dbReference type="NCBI Taxonomy" id="946122"/>
    <lineage>
        <taxon>Eukaryota</taxon>
        <taxon>Fungi</taxon>
        <taxon>Dikarya</taxon>
        <taxon>Basidiomycota</taxon>
        <taxon>Agaricomycotina</taxon>
        <taxon>Agaricomycetes</taxon>
        <taxon>Agaricomycetidae</taxon>
        <taxon>Agaricales</taxon>
        <taxon>Pluteineae</taxon>
        <taxon>Amanitaceae</taxon>
        <taxon>Amanita</taxon>
    </lineage>
</organism>
<sequence>MRMKCMSSRHWEGLKVDDRMSMSGERLKMQPSSFKARLHPARVGKGRLRFSLC</sequence>
<dbReference type="AlphaFoldDB" id="A0A0C2RYU4"/>
<accession>A0A0C2RYU4</accession>
<dbReference type="HOGENOM" id="CLU_3068145_0_0_1"/>
<keyword evidence="2" id="KW-1185">Reference proteome</keyword>
<proteinExistence type="predicted"/>
<evidence type="ECO:0000313" key="1">
    <source>
        <dbReference type="EMBL" id="KIL55510.1"/>
    </source>
</evidence>